<dbReference type="InterPro" id="IPR036909">
    <property type="entry name" value="Cyt_c-like_dom_sf"/>
</dbReference>
<keyword evidence="3" id="KW-0479">Metal-binding</keyword>
<dbReference type="InterPro" id="IPR051459">
    <property type="entry name" value="Cytochrome_c-type_DH"/>
</dbReference>
<feature type="domain" description="Cytochrome c" evidence="6">
    <location>
        <begin position="46"/>
        <end position="137"/>
    </location>
</feature>
<evidence type="ECO:0000256" key="2">
    <source>
        <dbReference type="ARBA" id="ARBA00022617"/>
    </source>
</evidence>
<evidence type="ECO:0000313" key="7">
    <source>
        <dbReference type="EMBL" id="VAW74164.1"/>
    </source>
</evidence>
<dbReference type="Gene3D" id="1.10.760.10">
    <property type="entry name" value="Cytochrome c-like domain"/>
    <property type="match status" value="1"/>
</dbReference>
<dbReference type="InterPro" id="IPR008168">
    <property type="entry name" value="Cyt_C_IC"/>
</dbReference>
<accession>A0A3B0YZ02</accession>
<evidence type="ECO:0000256" key="3">
    <source>
        <dbReference type="ARBA" id="ARBA00022723"/>
    </source>
</evidence>
<dbReference type="GO" id="GO:0005506">
    <property type="term" value="F:iron ion binding"/>
    <property type="evidence" value="ECO:0007669"/>
    <property type="project" value="InterPro"/>
</dbReference>
<organism evidence="7">
    <name type="scientific">hydrothermal vent metagenome</name>
    <dbReference type="NCBI Taxonomy" id="652676"/>
    <lineage>
        <taxon>unclassified sequences</taxon>
        <taxon>metagenomes</taxon>
        <taxon>ecological metagenomes</taxon>
    </lineage>
</organism>
<dbReference type="EMBL" id="UOFL01000053">
    <property type="protein sequence ID" value="VAW74164.1"/>
    <property type="molecule type" value="Genomic_DNA"/>
</dbReference>
<dbReference type="InterPro" id="IPR009056">
    <property type="entry name" value="Cyt_c-like_dom"/>
</dbReference>
<dbReference type="Pfam" id="PF13442">
    <property type="entry name" value="Cytochrome_CBB3"/>
    <property type="match status" value="1"/>
</dbReference>
<reference evidence="7" key="1">
    <citation type="submission" date="2018-06" db="EMBL/GenBank/DDBJ databases">
        <authorList>
            <person name="Zhirakovskaya E."/>
        </authorList>
    </citation>
    <scope>NUCLEOTIDE SEQUENCE</scope>
</reference>
<proteinExistence type="predicted"/>
<evidence type="ECO:0000256" key="1">
    <source>
        <dbReference type="ARBA" id="ARBA00022448"/>
    </source>
</evidence>
<sequence length="155" mass="17218">MNKIRIKFVKSSQVKLVTFSCILISGLLLSACSSSSLPLDMRNDKTRVLAGGKLYAKNCASCHGTQGQGNAQWRVKLASGNFPPPPLNGTGHTWHHTQQWLVAFVQNGSPLGTMPAWKNKLTSEQIQSILAWAQAKWPEQVYKRWIEANTDPQED</sequence>
<keyword evidence="4" id="KW-0249">Electron transport</keyword>
<evidence type="ECO:0000259" key="6">
    <source>
        <dbReference type="PROSITE" id="PS51007"/>
    </source>
</evidence>
<dbReference type="PANTHER" id="PTHR35008">
    <property type="entry name" value="BLL4482 PROTEIN-RELATED"/>
    <property type="match status" value="1"/>
</dbReference>
<gene>
    <name evidence="7" type="ORF">MNBD_GAMMA12-2889</name>
</gene>
<dbReference type="PROSITE" id="PS51257">
    <property type="entry name" value="PROKAR_LIPOPROTEIN"/>
    <property type="match status" value="1"/>
</dbReference>
<dbReference type="GO" id="GO:0009055">
    <property type="term" value="F:electron transfer activity"/>
    <property type="evidence" value="ECO:0007669"/>
    <property type="project" value="InterPro"/>
</dbReference>
<keyword evidence="1" id="KW-0813">Transport</keyword>
<dbReference type="PRINTS" id="PR00605">
    <property type="entry name" value="CYTCHROMECIC"/>
</dbReference>
<dbReference type="GO" id="GO:0020037">
    <property type="term" value="F:heme binding"/>
    <property type="evidence" value="ECO:0007669"/>
    <property type="project" value="InterPro"/>
</dbReference>
<protein>
    <submittedName>
        <fullName evidence="7">Cytochrome c</fullName>
    </submittedName>
</protein>
<keyword evidence="5" id="KW-0408">Iron</keyword>
<evidence type="ECO:0000256" key="4">
    <source>
        <dbReference type="ARBA" id="ARBA00022982"/>
    </source>
</evidence>
<keyword evidence="2" id="KW-0349">Heme</keyword>
<dbReference type="SUPFAM" id="SSF46626">
    <property type="entry name" value="Cytochrome c"/>
    <property type="match status" value="1"/>
</dbReference>
<evidence type="ECO:0000256" key="5">
    <source>
        <dbReference type="ARBA" id="ARBA00023004"/>
    </source>
</evidence>
<name>A0A3B0YZ02_9ZZZZ</name>
<dbReference type="AlphaFoldDB" id="A0A3B0YZ02"/>
<dbReference type="PROSITE" id="PS51007">
    <property type="entry name" value="CYTC"/>
    <property type="match status" value="1"/>
</dbReference>
<dbReference type="PANTHER" id="PTHR35008:SF4">
    <property type="entry name" value="BLL4482 PROTEIN"/>
    <property type="match status" value="1"/>
</dbReference>